<sequence>MFNKQWLDYKLNPEFAGWLNLVPDLSSLVIWGGSLFFLIAKGPKHIKNSQSTCLQPTISFFSKSTRSEQCDVPSLPSCSSHTSNSSLPDSSCISSAPVLQQTNVKTFAVNEDNVTSAEILLALGIVAWEMSLISFIYVINHGLAPYFKECLQSDLNSCSDYIFCFNESGGAEGSNGHCCTLLGSQPTKSLYTSLEQCFLRMCNCFRKPVATFNGWAKCKSLNVKTNKVESPDGKSLLDVGSCGLHTVNGAVKMGHQTAGWGVYCVVGDMYAKYTELSGSKDFHFKFTSVKWLENGACVQKALKIYHHVQKFAKEESILANHNHNCLK</sequence>
<keyword evidence="3" id="KW-1185">Reference proteome</keyword>
<keyword evidence="1" id="KW-0812">Transmembrane</keyword>
<name>A0ABQ9GLY3_9NEOP</name>
<evidence type="ECO:0000256" key="1">
    <source>
        <dbReference type="SAM" id="Phobius"/>
    </source>
</evidence>
<comment type="caution">
    <text evidence="2">The sequence shown here is derived from an EMBL/GenBank/DDBJ whole genome shotgun (WGS) entry which is preliminary data.</text>
</comment>
<proteinExistence type="predicted"/>
<dbReference type="EMBL" id="JARBHB010000011">
    <property type="protein sequence ID" value="KAJ8873028.1"/>
    <property type="molecule type" value="Genomic_DNA"/>
</dbReference>
<keyword evidence="1" id="KW-0472">Membrane</keyword>
<feature type="transmembrane region" description="Helical" evidence="1">
    <location>
        <begin position="119"/>
        <end position="139"/>
    </location>
</feature>
<reference evidence="2 3" key="1">
    <citation type="submission" date="2023-02" db="EMBL/GenBank/DDBJ databases">
        <title>LHISI_Scaffold_Assembly.</title>
        <authorList>
            <person name="Stuart O.P."/>
            <person name="Cleave R."/>
            <person name="Magrath M.J.L."/>
            <person name="Mikheyev A.S."/>
        </authorList>
    </citation>
    <scope>NUCLEOTIDE SEQUENCE [LARGE SCALE GENOMIC DNA]</scope>
    <source>
        <strain evidence="2">Daus_M_001</strain>
        <tissue evidence="2">Leg muscle</tissue>
    </source>
</reference>
<evidence type="ECO:0000313" key="2">
    <source>
        <dbReference type="EMBL" id="KAJ8873028.1"/>
    </source>
</evidence>
<feature type="transmembrane region" description="Helical" evidence="1">
    <location>
        <begin position="15"/>
        <end position="40"/>
    </location>
</feature>
<dbReference type="Proteomes" id="UP001159363">
    <property type="component" value="Chromosome 10"/>
</dbReference>
<evidence type="ECO:0000313" key="3">
    <source>
        <dbReference type="Proteomes" id="UP001159363"/>
    </source>
</evidence>
<protein>
    <submittedName>
        <fullName evidence="2">Uncharacterized protein</fullName>
    </submittedName>
</protein>
<gene>
    <name evidence="2" type="ORF">PR048_026644</name>
</gene>
<accession>A0ABQ9GLY3</accession>
<organism evidence="2 3">
    <name type="scientific">Dryococelus australis</name>
    <dbReference type="NCBI Taxonomy" id="614101"/>
    <lineage>
        <taxon>Eukaryota</taxon>
        <taxon>Metazoa</taxon>
        <taxon>Ecdysozoa</taxon>
        <taxon>Arthropoda</taxon>
        <taxon>Hexapoda</taxon>
        <taxon>Insecta</taxon>
        <taxon>Pterygota</taxon>
        <taxon>Neoptera</taxon>
        <taxon>Polyneoptera</taxon>
        <taxon>Phasmatodea</taxon>
        <taxon>Verophasmatodea</taxon>
        <taxon>Anareolatae</taxon>
        <taxon>Phasmatidae</taxon>
        <taxon>Eurycanthinae</taxon>
        <taxon>Dryococelus</taxon>
    </lineage>
</organism>
<keyword evidence="1" id="KW-1133">Transmembrane helix</keyword>